<reference evidence="2 3" key="1">
    <citation type="journal article" date="2024" name="BMC Genomics">
        <title>De novo assembly and annotation of Popillia japonica's genome with initial clues to its potential as an invasive pest.</title>
        <authorList>
            <person name="Cucini C."/>
            <person name="Boschi S."/>
            <person name="Funari R."/>
            <person name="Cardaioli E."/>
            <person name="Iannotti N."/>
            <person name="Marturano G."/>
            <person name="Paoli F."/>
            <person name="Bruttini M."/>
            <person name="Carapelli A."/>
            <person name="Frati F."/>
            <person name="Nardi F."/>
        </authorList>
    </citation>
    <scope>NUCLEOTIDE SEQUENCE [LARGE SCALE GENOMIC DNA]</scope>
    <source>
        <strain evidence="2">DMR45628</strain>
    </source>
</reference>
<name>A0AAW1IAA2_POPJA</name>
<accession>A0AAW1IAA2</accession>
<keyword evidence="3" id="KW-1185">Reference proteome</keyword>
<sequence>MPREHNNGRSRSPNNLNGGQIRRLLHRDLGNVPYQELDTSHYPGDREKNSKLNGSPCEINLLRQGNWRGI</sequence>
<dbReference type="Proteomes" id="UP001458880">
    <property type="component" value="Unassembled WGS sequence"/>
</dbReference>
<comment type="caution">
    <text evidence="2">The sequence shown here is derived from an EMBL/GenBank/DDBJ whole genome shotgun (WGS) entry which is preliminary data.</text>
</comment>
<organism evidence="2 3">
    <name type="scientific">Popillia japonica</name>
    <name type="common">Japanese beetle</name>
    <dbReference type="NCBI Taxonomy" id="7064"/>
    <lineage>
        <taxon>Eukaryota</taxon>
        <taxon>Metazoa</taxon>
        <taxon>Ecdysozoa</taxon>
        <taxon>Arthropoda</taxon>
        <taxon>Hexapoda</taxon>
        <taxon>Insecta</taxon>
        <taxon>Pterygota</taxon>
        <taxon>Neoptera</taxon>
        <taxon>Endopterygota</taxon>
        <taxon>Coleoptera</taxon>
        <taxon>Polyphaga</taxon>
        <taxon>Scarabaeiformia</taxon>
        <taxon>Scarabaeidae</taxon>
        <taxon>Rutelinae</taxon>
        <taxon>Popillia</taxon>
    </lineage>
</organism>
<evidence type="ECO:0000313" key="2">
    <source>
        <dbReference type="EMBL" id="KAK9686018.1"/>
    </source>
</evidence>
<feature type="region of interest" description="Disordered" evidence="1">
    <location>
        <begin position="1"/>
        <end position="20"/>
    </location>
</feature>
<protein>
    <submittedName>
        <fullName evidence="2">Uncharacterized protein</fullName>
    </submittedName>
</protein>
<proteinExistence type="predicted"/>
<gene>
    <name evidence="2" type="ORF">QE152_g37515</name>
</gene>
<feature type="compositionally biased region" description="Polar residues" evidence="1">
    <location>
        <begin position="9"/>
        <end position="18"/>
    </location>
</feature>
<feature type="region of interest" description="Disordered" evidence="1">
    <location>
        <begin position="27"/>
        <end position="57"/>
    </location>
</feature>
<evidence type="ECO:0000256" key="1">
    <source>
        <dbReference type="SAM" id="MobiDB-lite"/>
    </source>
</evidence>
<evidence type="ECO:0000313" key="3">
    <source>
        <dbReference type="Proteomes" id="UP001458880"/>
    </source>
</evidence>
<dbReference type="EMBL" id="JASPKY010000734">
    <property type="protein sequence ID" value="KAK9686018.1"/>
    <property type="molecule type" value="Genomic_DNA"/>
</dbReference>
<dbReference type="AlphaFoldDB" id="A0AAW1IAA2"/>